<dbReference type="HAMAP" id="MF_02087">
    <property type="entry name" value="PLP_homeostasis"/>
    <property type="match status" value="1"/>
</dbReference>
<dbReference type="InterPro" id="IPR011078">
    <property type="entry name" value="PyrdxlP_homeostasis"/>
</dbReference>
<proteinExistence type="inferred from homology"/>
<dbReference type="SUPFAM" id="SSF51419">
    <property type="entry name" value="PLP-binding barrel"/>
    <property type="match status" value="1"/>
</dbReference>
<evidence type="ECO:0000313" key="6">
    <source>
        <dbReference type="EMBL" id="VFK15050.1"/>
    </source>
</evidence>
<dbReference type="PANTHER" id="PTHR10146">
    <property type="entry name" value="PROLINE SYNTHETASE CO-TRANSCRIBED BACTERIAL HOMOLOG PROTEIN"/>
    <property type="match status" value="1"/>
</dbReference>
<dbReference type="EMBL" id="CAADFM010000119">
    <property type="protein sequence ID" value="VFK15050.1"/>
    <property type="molecule type" value="Genomic_DNA"/>
</dbReference>
<dbReference type="NCBIfam" id="TIGR00044">
    <property type="entry name" value="YggS family pyridoxal phosphate-dependent enzyme"/>
    <property type="match status" value="1"/>
</dbReference>
<keyword evidence="1 2" id="KW-0663">Pyridoxal phosphate</keyword>
<dbReference type="FunFam" id="3.20.20.10:FF:000018">
    <property type="entry name" value="Pyridoxal phosphate homeostasis protein"/>
    <property type="match status" value="1"/>
</dbReference>
<accession>A0A450XND7</accession>
<feature type="modified residue" description="N6-(pyridoxal phosphate)lysine" evidence="2 3">
    <location>
        <position position="49"/>
    </location>
</feature>
<evidence type="ECO:0000313" key="7">
    <source>
        <dbReference type="EMBL" id="VFK30860.1"/>
    </source>
</evidence>
<reference evidence="7" key="1">
    <citation type="submission" date="2019-02" db="EMBL/GenBank/DDBJ databases">
        <authorList>
            <person name="Gruber-Vodicka R. H."/>
            <person name="Seah K. B. B."/>
        </authorList>
    </citation>
    <scope>NUCLEOTIDE SEQUENCE</scope>
    <source>
        <strain evidence="6">BECK_S312</strain>
        <strain evidence="7">BECK_S426</strain>
    </source>
</reference>
<dbReference type="CDD" id="cd00635">
    <property type="entry name" value="PLPDE_III_YBL036c_like"/>
    <property type="match status" value="1"/>
</dbReference>
<dbReference type="InterPro" id="IPR029066">
    <property type="entry name" value="PLP-binding_barrel"/>
</dbReference>
<evidence type="ECO:0000256" key="1">
    <source>
        <dbReference type="ARBA" id="ARBA00022898"/>
    </source>
</evidence>
<dbReference type="PANTHER" id="PTHR10146:SF14">
    <property type="entry name" value="PYRIDOXAL PHOSPHATE HOMEOSTASIS PROTEIN"/>
    <property type="match status" value="1"/>
</dbReference>
<dbReference type="GO" id="GO:0030170">
    <property type="term" value="F:pyridoxal phosphate binding"/>
    <property type="evidence" value="ECO:0007669"/>
    <property type="project" value="UniProtKB-UniRule"/>
</dbReference>
<dbReference type="Gene3D" id="3.20.20.10">
    <property type="entry name" value="Alanine racemase"/>
    <property type="match status" value="1"/>
</dbReference>
<evidence type="ECO:0000259" key="5">
    <source>
        <dbReference type="Pfam" id="PF01168"/>
    </source>
</evidence>
<sequence length="253" mass="28431">MRDTGSSRERQHHMVNGNQMIPIIRDRIARAAQRIGRNAEDITLVAVSKTKPIEEIVAAYEAGVRHFGENRVEDLEEKARALSHLEGLKWHFIGHLQTRQSQSVARYAHFFHAVDSVRIARRLSSQLGEQQRGLPVFIQVNVSGEASKHGFDCKDWKTHAQRLEALKSALDEIARLPNLEILGLMTMAPFNAPEEALRDIFRNVAQLSARIQEDLPHISAWQLSMGMSGDFEIAIREGATLVRIGSAIFGERG</sequence>
<protein>
    <recommendedName>
        <fullName evidence="2">Pyridoxal phosphate homeostasis protein</fullName>
        <shortName evidence="2">PLP homeostasis protein</shortName>
    </recommendedName>
</protein>
<gene>
    <name evidence="6" type="ORF">BECKLPF1236A_GA0070988_1011910</name>
    <name evidence="7" type="ORF">BECKLPF1236C_GA0070990_101219</name>
</gene>
<comment type="similarity">
    <text evidence="2 4">Belongs to the pyridoxal phosphate-binding protein YggS/PROSC family.</text>
</comment>
<evidence type="ECO:0000256" key="4">
    <source>
        <dbReference type="RuleBase" id="RU004514"/>
    </source>
</evidence>
<dbReference type="AlphaFoldDB" id="A0A450XND7"/>
<feature type="domain" description="Alanine racemase N-terminal" evidence="5">
    <location>
        <begin position="25"/>
        <end position="251"/>
    </location>
</feature>
<evidence type="ECO:0000256" key="2">
    <source>
        <dbReference type="HAMAP-Rule" id="MF_02087"/>
    </source>
</evidence>
<dbReference type="EMBL" id="CAADFP010000121">
    <property type="protein sequence ID" value="VFK30860.1"/>
    <property type="molecule type" value="Genomic_DNA"/>
</dbReference>
<evidence type="ECO:0000256" key="3">
    <source>
        <dbReference type="PIRSR" id="PIRSR004848-1"/>
    </source>
</evidence>
<dbReference type="PIRSF" id="PIRSF004848">
    <property type="entry name" value="YBL036c_PLPDEIII"/>
    <property type="match status" value="1"/>
</dbReference>
<dbReference type="InterPro" id="IPR001608">
    <property type="entry name" value="Ala_racemase_N"/>
</dbReference>
<name>A0A450XND7_9GAMM</name>
<comment type="cofactor">
    <cofactor evidence="3">
        <name>pyridoxal 5'-phosphate</name>
        <dbReference type="ChEBI" id="CHEBI:597326"/>
    </cofactor>
</comment>
<organism evidence="7">
    <name type="scientific">Candidatus Kentrum sp. LPFa</name>
    <dbReference type="NCBI Taxonomy" id="2126335"/>
    <lineage>
        <taxon>Bacteria</taxon>
        <taxon>Pseudomonadati</taxon>
        <taxon>Pseudomonadota</taxon>
        <taxon>Gammaproteobacteria</taxon>
        <taxon>Candidatus Kentrum</taxon>
    </lineage>
</organism>
<comment type="function">
    <text evidence="2">Pyridoxal 5'-phosphate (PLP)-binding protein, which is involved in PLP homeostasis.</text>
</comment>
<dbReference type="Pfam" id="PF01168">
    <property type="entry name" value="Ala_racemase_N"/>
    <property type="match status" value="1"/>
</dbReference>